<dbReference type="PROSITE" id="PS01124">
    <property type="entry name" value="HTH_ARAC_FAMILY_2"/>
    <property type="match status" value="1"/>
</dbReference>
<dbReference type="InterPro" id="IPR009057">
    <property type="entry name" value="Homeodomain-like_sf"/>
</dbReference>
<keyword evidence="2" id="KW-0238">DNA-binding</keyword>
<dbReference type="STRING" id="536979.SAMN04488055_3466"/>
<dbReference type="PANTHER" id="PTHR43280">
    <property type="entry name" value="ARAC-FAMILY TRANSCRIPTIONAL REGULATOR"/>
    <property type="match status" value="1"/>
</dbReference>
<dbReference type="InterPro" id="IPR018060">
    <property type="entry name" value="HTH_AraC"/>
</dbReference>
<keyword evidence="6" id="KW-1185">Reference proteome</keyword>
<dbReference type="Proteomes" id="UP000185003">
    <property type="component" value="Unassembled WGS sequence"/>
</dbReference>
<keyword evidence="3" id="KW-0804">Transcription</keyword>
<dbReference type="InterPro" id="IPR018062">
    <property type="entry name" value="HTH_AraC-typ_CS"/>
</dbReference>
<evidence type="ECO:0000313" key="5">
    <source>
        <dbReference type="EMBL" id="SIO37147.1"/>
    </source>
</evidence>
<protein>
    <submittedName>
        <fullName evidence="5">Helix-turn-helix domain-containing protein</fullName>
    </submittedName>
</protein>
<evidence type="ECO:0000313" key="6">
    <source>
        <dbReference type="Proteomes" id="UP000185003"/>
    </source>
</evidence>
<evidence type="ECO:0000259" key="4">
    <source>
        <dbReference type="PROSITE" id="PS01124"/>
    </source>
</evidence>
<sequence length="287" mass="33956">MEHKALHQPFELYVSDMDCWHERPLIYHFFEIVQILEGEGTREVNRNRFPYQKGSIFLFTPLDCRGFDISIPTRFCSIRFSEVFLAQFKNAQDRERITQWLKQLEHIFAHHNRFQELLIKRPGDCKMIAALIGNMVQEYEGKQSYHEENLQHFVTLILNILARNIEDAETTATGLDPEPLINRMLVHIRRHINEPDKLRVEHLAASFNLSANYVGEYFRKFTGESLQHYITQYKIKLVQQRLAYSTLTIGQIADELGFTDESHLSRQFKKHNGISPVEYRRNMSQRN</sequence>
<dbReference type="SUPFAM" id="SSF46689">
    <property type="entry name" value="Homeodomain-like"/>
    <property type="match status" value="1"/>
</dbReference>
<feature type="domain" description="HTH araC/xylS-type" evidence="4">
    <location>
        <begin position="182"/>
        <end position="282"/>
    </location>
</feature>
<dbReference type="PANTHER" id="PTHR43280:SF2">
    <property type="entry name" value="HTH-TYPE TRANSCRIPTIONAL REGULATOR EXSA"/>
    <property type="match status" value="1"/>
</dbReference>
<accession>A0A1N6IYU1</accession>
<dbReference type="GO" id="GO:0043565">
    <property type="term" value="F:sequence-specific DNA binding"/>
    <property type="evidence" value="ECO:0007669"/>
    <property type="project" value="InterPro"/>
</dbReference>
<evidence type="ECO:0000256" key="2">
    <source>
        <dbReference type="ARBA" id="ARBA00023125"/>
    </source>
</evidence>
<evidence type="ECO:0000256" key="1">
    <source>
        <dbReference type="ARBA" id="ARBA00023015"/>
    </source>
</evidence>
<dbReference type="AlphaFoldDB" id="A0A1N6IYU1"/>
<dbReference type="Gene3D" id="1.10.10.60">
    <property type="entry name" value="Homeodomain-like"/>
    <property type="match status" value="2"/>
</dbReference>
<organism evidence="5 6">
    <name type="scientific">Chitinophaga niabensis</name>
    <dbReference type="NCBI Taxonomy" id="536979"/>
    <lineage>
        <taxon>Bacteria</taxon>
        <taxon>Pseudomonadati</taxon>
        <taxon>Bacteroidota</taxon>
        <taxon>Chitinophagia</taxon>
        <taxon>Chitinophagales</taxon>
        <taxon>Chitinophagaceae</taxon>
        <taxon>Chitinophaga</taxon>
    </lineage>
</organism>
<keyword evidence="1" id="KW-0805">Transcription regulation</keyword>
<dbReference type="RefSeq" id="WP_074240706.1">
    <property type="nucleotide sequence ID" value="NZ_FSRA01000002.1"/>
</dbReference>
<evidence type="ECO:0000256" key="3">
    <source>
        <dbReference type="ARBA" id="ARBA00023163"/>
    </source>
</evidence>
<name>A0A1N6IYU1_9BACT</name>
<reference evidence="5 6" key="1">
    <citation type="submission" date="2016-11" db="EMBL/GenBank/DDBJ databases">
        <authorList>
            <person name="Jaros S."/>
            <person name="Januszkiewicz K."/>
            <person name="Wedrychowicz H."/>
        </authorList>
    </citation>
    <scope>NUCLEOTIDE SEQUENCE [LARGE SCALE GENOMIC DNA]</scope>
    <source>
        <strain evidence="5 6">DSM 24787</strain>
    </source>
</reference>
<dbReference type="GO" id="GO:0003700">
    <property type="term" value="F:DNA-binding transcription factor activity"/>
    <property type="evidence" value="ECO:0007669"/>
    <property type="project" value="InterPro"/>
</dbReference>
<dbReference type="OrthoDB" id="636258at2"/>
<dbReference type="EMBL" id="FSRA01000002">
    <property type="protein sequence ID" value="SIO37147.1"/>
    <property type="molecule type" value="Genomic_DNA"/>
</dbReference>
<dbReference type="SMART" id="SM00342">
    <property type="entry name" value="HTH_ARAC"/>
    <property type="match status" value="1"/>
</dbReference>
<proteinExistence type="predicted"/>
<dbReference type="Pfam" id="PF12833">
    <property type="entry name" value="HTH_18"/>
    <property type="match status" value="1"/>
</dbReference>
<dbReference type="SUPFAM" id="SSF51215">
    <property type="entry name" value="Regulatory protein AraC"/>
    <property type="match status" value="1"/>
</dbReference>
<gene>
    <name evidence="5" type="ORF">SAMN04488055_3466</name>
</gene>
<dbReference type="InterPro" id="IPR037923">
    <property type="entry name" value="HTH-like"/>
</dbReference>
<dbReference type="PROSITE" id="PS00041">
    <property type="entry name" value="HTH_ARAC_FAMILY_1"/>
    <property type="match status" value="1"/>
</dbReference>